<evidence type="ECO:0000313" key="8">
    <source>
        <dbReference type="Proteomes" id="UP001219605"/>
    </source>
</evidence>
<dbReference type="InterPro" id="IPR013783">
    <property type="entry name" value="Ig-like_fold"/>
</dbReference>
<dbReference type="InterPro" id="IPR036116">
    <property type="entry name" value="FN3_sf"/>
</dbReference>
<evidence type="ECO:0000256" key="3">
    <source>
        <dbReference type="ARBA" id="ARBA00023326"/>
    </source>
</evidence>
<keyword evidence="2" id="KW-0326">Glycosidase</keyword>
<proteinExistence type="predicted"/>
<protein>
    <submittedName>
        <fullName evidence="7">Fibronectin type III domain-containing protein</fullName>
    </submittedName>
</protein>
<keyword evidence="3" id="KW-0119">Carbohydrate metabolism</keyword>
<feature type="domain" description="Fibronectin type-III" evidence="6">
    <location>
        <begin position="325"/>
        <end position="425"/>
    </location>
</feature>
<dbReference type="SMART" id="SM00060">
    <property type="entry name" value="FN3"/>
    <property type="match status" value="3"/>
</dbReference>
<keyword evidence="8" id="KW-1185">Reference proteome</keyword>
<keyword evidence="5" id="KW-0472">Membrane</keyword>
<dbReference type="InterPro" id="IPR003961">
    <property type="entry name" value="FN3_dom"/>
</dbReference>
<name>A0ABY7ZNN8_9ACTN</name>
<feature type="region of interest" description="Disordered" evidence="4">
    <location>
        <begin position="406"/>
        <end position="475"/>
    </location>
</feature>
<dbReference type="PANTHER" id="PTHR13817">
    <property type="entry name" value="TITIN"/>
    <property type="match status" value="1"/>
</dbReference>
<dbReference type="PROSITE" id="PS50853">
    <property type="entry name" value="FN3"/>
    <property type="match status" value="1"/>
</dbReference>
<evidence type="ECO:0000256" key="1">
    <source>
        <dbReference type="ARBA" id="ARBA00022737"/>
    </source>
</evidence>
<keyword evidence="3" id="KW-0624">Polysaccharide degradation</keyword>
<keyword evidence="5" id="KW-0812">Transmembrane</keyword>
<reference evidence="7 8" key="1">
    <citation type="submission" date="2023-02" db="EMBL/GenBank/DDBJ databases">
        <authorList>
            <person name="Mo P."/>
        </authorList>
    </citation>
    <scope>NUCLEOTIDE SEQUENCE [LARGE SCALE GENOMIC DNA]</scope>
    <source>
        <strain evidence="7 8">HUAS 3</strain>
    </source>
</reference>
<dbReference type="Gene3D" id="2.60.40.10">
    <property type="entry name" value="Immunoglobulins"/>
    <property type="match status" value="3"/>
</dbReference>
<evidence type="ECO:0000256" key="4">
    <source>
        <dbReference type="SAM" id="MobiDB-lite"/>
    </source>
</evidence>
<dbReference type="SUPFAM" id="SSF49265">
    <property type="entry name" value="Fibronectin type III"/>
    <property type="match status" value="2"/>
</dbReference>
<feature type="transmembrane region" description="Helical" evidence="5">
    <location>
        <begin position="480"/>
        <end position="501"/>
    </location>
</feature>
<evidence type="ECO:0000313" key="7">
    <source>
        <dbReference type="EMBL" id="WDZ84391.1"/>
    </source>
</evidence>
<evidence type="ECO:0000256" key="5">
    <source>
        <dbReference type="SAM" id="Phobius"/>
    </source>
</evidence>
<evidence type="ECO:0000259" key="6">
    <source>
        <dbReference type="PROSITE" id="PS50853"/>
    </source>
</evidence>
<sequence length="511" mass="52483">MSRHHPRLAGALRWIATGGLLTLLGVAVPAQAQPAFGFVSASAVQQATGPVVVQWTTEGSAPELTGFRVDRIENGTPTTVTTTPPTVTSATDLLAGLSTGVHLVGYEVTALAGTTPVDSITTYPPAIYKDVPSGPATVDITTAGTRVTLSWTPPTINAALLTGYRVERRVGASGPYTVLTPSTTARTYVDTIPGLPTGISTIYYRLVSLAGGNDGGVNEPVVEVFVGVPSYPTDPAARMGFDGNSAVITWGPPDQNADLVTGYRITRTIGGVEVPVGTVGADARRIVDTGLAPVPNGTAVTYTVTALAGSESGGQVPVFLTVDHQPLEMPAPRVTPGDRELVVTWDAPAGVSPAGYQVRYRVDSTGDWVVVPAGSVDAANRRAVISGLTNGVTYEVEVAAVDVPGAGQSAWSPPTPGTPQAVKPTESPKPTHSPGPKPTHSPGPKPTHGPGPKPTHWPGPRPTHSHSQLPVTGTDDLPTIGALGAVLFGGGSLLVMAAAVMGRRSARRARD</sequence>
<accession>A0ABY7ZNN8</accession>
<dbReference type="RefSeq" id="WP_275030953.1">
    <property type="nucleotide sequence ID" value="NZ_CP118615.1"/>
</dbReference>
<keyword evidence="1" id="KW-0677">Repeat</keyword>
<feature type="compositionally biased region" description="Pro residues" evidence="4">
    <location>
        <begin position="431"/>
        <end position="461"/>
    </location>
</feature>
<dbReference type="PANTHER" id="PTHR13817:SF166">
    <property type="entry name" value="NEURONAL IGCAM-RELATED"/>
    <property type="match status" value="1"/>
</dbReference>
<dbReference type="Pfam" id="PF00041">
    <property type="entry name" value="fn3"/>
    <property type="match status" value="1"/>
</dbReference>
<evidence type="ECO:0000256" key="2">
    <source>
        <dbReference type="ARBA" id="ARBA00023295"/>
    </source>
</evidence>
<keyword evidence="2" id="KW-0378">Hydrolase</keyword>
<gene>
    <name evidence="7" type="ORF">PVK37_28775</name>
</gene>
<dbReference type="InterPro" id="IPR050964">
    <property type="entry name" value="Striated_Muscle_Regulatory"/>
</dbReference>
<dbReference type="Proteomes" id="UP001219605">
    <property type="component" value="Chromosome"/>
</dbReference>
<keyword evidence="5" id="KW-1133">Transmembrane helix</keyword>
<organism evidence="7 8">
    <name type="scientific">Micromonospora cathayae</name>
    <dbReference type="NCBI Taxonomy" id="3028804"/>
    <lineage>
        <taxon>Bacteria</taxon>
        <taxon>Bacillati</taxon>
        <taxon>Actinomycetota</taxon>
        <taxon>Actinomycetes</taxon>
        <taxon>Micromonosporales</taxon>
        <taxon>Micromonosporaceae</taxon>
        <taxon>Micromonospora</taxon>
    </lineage>
</organism>
<dbReference type="CDD" id="cd00063">
    <property type="entry name" value="FN3"/>
    <property type="match status" value="3"/>
</dbReference>
<dbReference type="EMBL" id="CP118615">
    <property type="protein sequence ID" value="WDZ84391.1"/>
    <property type="molecule type" value="Genomic_DNA"/>
</dbReference>